<organism evidence="3 4">
    <name type="scientific">Elizabethkingia ursingii</name>
    <dbReference type="NCBI Taxonomy" id="1756150"/>
    <lineage>
        <taxon>Bacteria</taxon>
        <taxon>Pseudomonadati</taxon>
        <taxon>Bacteroidota</taxon>
        <taxon>Flavobacteriia</taxon>
        <taxon>Flavobacteriales</taxon>
        <taxon>Weeksellaceae</taxon>
        <taxon>Elizabethkingia</taxon>
    </lineage>
</organism>
<comment type="caution">
    <text evidence="3">The sequence shown here is derived from an EMBL/GenBank/DDBJ whole genome shotgun (WGS) entry which is preliminary data.</text>
</comment>
<sequence>MEQTNENKSVVLSAHMDKEFNKSSETKRDQRKGSIKKISVIFLLILLFIGCIYLIFRPSGKAKGLDFTGLNNSVPQAGELQMESDKQKVYESQLLAEKENHDNETLMGLSSYFEKEEAQVDVKTPKDEKTVSRDFSSDLNSYRDAQSTINGFYNSQNSSREHMLEKEILSLKSELNQRNTTLGSKPQDPLALIEKSYELAAKYFPQSTTEQKLYKEERLVRDDSDKDILGARTEKLEKVVSLLKKKSSDSATFLTNAFYTSAVTEDKEEIGNSFRAKVYKTQVISGQGDISLRLLEGMRIQDHMMPAGTLLLAKGKLQQGRLEMKVSSVLYKGNIIPTDIDAYDSNGQLGLRVGGSEEMNAGREILANMGQGTGMNITMTNSASQQVLSDLARGAMQGVSGYFSKKIKAPKATLKAGIMVYLRSKK</sequence>
<evidence type="ECO:0000256" key="1">
    <source>
        <dbReference type="SAM" id="Phobius"/>
    </source>
</evidence>
<keyword evidence="1" id="KW-0472">Membrane</keyword>
<evidence type="ECO:0000259" key="2">
    <source>
        <dbReference type="Pfam" id="PF12508"/>
    </source>
</evidence>
<proteinExistence type="predicted"/>
<dbReference type="InterPro" id="IPR022187">
    <property type="entry name" value="Conjug_transposon_TraM"/>
</dbReference>
<gene>
    <name evidence="3" type="ORF">BB021_18385</name>
</gene>
<dbReference type="Pfam" id="PF12508">
    <property type="entry name" value="Transposon_TraM"/>
    <property type="match status" value="1"/>
</dbReference>
<evidence type="ECO:0000313" key="4">
    <source>
        <dbReference type="Proteomes" id="UP000190016"/>
    </source>
</evidence>
<feature type="transmembrane region" description="Helical" evidence="1">
    <location>
        <begin position="38"/>
        <end position="56"/>
    </location>
</feature>
<protein>
    <submittedName>
        <fullName evidence="3">Conjugative transposon protein TraM</fullName>
    </submittedName>
</protein>
<dbReference type="NCBIfam" id="TIGR03779">
    <property type="entry name" value="Bac_Flav_CT_M"/>
    <property type="match status" value="1"/>
</dbReference>
<keyword evidence="1" id="KW-0812">Transmembrane</keyword>
<dbReference type="RefSeq" id="WP_078777764.1">
    <property type="nucleotide sequence ID" value="NZ_MBDS01000001.1"/>
</dbReference>
<keyword evidence="4" id="KW-1185">Reference proteome</keyword>
<keyword evidence="1" id="KW-1133">Transmembrane helix</keyword>
<dbReference type="EMBL" id="MBDS01000001">
    <property type="protein sequence ID" value="OPB94569.1"/>
    <property type="molecule type" value="Genomic_DNA"/>
</dbReference>
<dbReference type="InterPro" id="IPR055407">
    <property type="entry name" value="TraM_C"/>
</dbReference>
<reference evidence="3 4" key="1">
    <citation type="submission" date="2016-07" db="EMBL/GenBank/DDBJ databases">
        <title>Revisiting the Taxonomy of the Elizabethkingia Genus based on Whole-Genome Sequencing, Optical Mapping, and MALDI-TOF.</title>
        <authorList>
            <person name="Nicholson A.C."/>
        </authorList>
    </citation>
    <scope>NUCLEOTIDE SEQUENCE [LARGE SCALE GENOMIC DNA]</scope>
    <source>
        <strain evidence="3 4">C1558</strain>
    </source>
</reference>
<accession>A0ABX3ND64</accession>
<evidence type="ECO:0000313" key="3">
    <source>
        <dbReference type="EMBL" id="OPB94569.1"/>
    </source>
</evidence>
<name>A0ABX3ND64_9FLAO</name>
<dbReference type="Proteomes" id="UP000190016">
    <property type="component" value="Unassembled WGS sequence"/>
</dbReference>
<feature type="domain" description="Conjugative transposon TraM C-terminal" evidence="2">
    <location>
        <begin position="275"/>
        <end position="423"/>
    </location>
</feature>